<dbReference type="OrthoDB" id="4936392at2759"/>
<comment type="caution">
    <text evidence="2">The sequence shown here is derived from an EMBL/GenBank/DDBJ whole genome shotgun (WGS) entry which is preliminary data.</text>
</comment>
<evidence type="ECO:0000256" key="1">
    <source>
        <dbReference type="SAM" id="MobiDB-lite"/>
    </source>
</evidence>
<organism evidence="2 3">
    <name type="scientific">Stachybotrys elegans</name>
    <dbReference type="NCBI Taxonomy" id="80388"/>
    <lineage>
        <taxon>Eukaryota</taxon>
        <taxon>Fungi</taxon>
        <taxon>Dikarya</taxon>
        <taxon>Ascomycota</taxon>
        <taxon>Pezizomycotina</taxon>
        <taxon>Sordariomycetes</taxon>
        <taxon>Hypocreomycetidae</taxon>
        <taxon>Hypocreales</taxon>
        <taxon>Stachybotryaceae</taxon>
        <taxon>Stachybotrys</taxon>
    </lineage>
</organism>
<protein>
    <submittedName>
        <fullName evidence="2">Uncharacterized protein</fullName>
    </submittedName>
</protein>
<accession>A0A8K0WVV2</accession>
<feature type="region of interest" description="Disordered" evidence="1">
    <location>
        <begin position="54"/>
        <end position="191"/>
    </location>
</feature>
<feature type="compositionally biased region" description="Low complexity" evidence="1">
    <location>
        <begin position="54"/>
        <end position="67"/>
    </location>
</feature>
<gene>
    <name evidence="2" type="ORF">B0I35DRAFT_403444</name>
</gene>
<reference evidence="2" key="1">
    <citation type="journal article" date="2021" name="Nat. Commun.">
        <title>Genetic determinants of endophytism in the Arabidopsis root mycobiome.</title>
        <authorList>
            <person name="Mesny F."/>
            <person name="Miyauchi S."/>
            <person name="Thiergart T."/>
            <person name="Pickel B."/>
            <person name="Atanasova L."/>
            <person name="Karlsson M."/>
            <person name="Huettel B."/>
            <person name="Barry K.W."/>
            <person name="Haridas S."/>
            <person name="Chen C."/>
            <person name="Bauer D."/>
            <person name="Andreopoulos W."/>
            <person name="Pangilinan J."/>
            <person name="LaButti K."/>
            <person name="Riley R."/>
            <person name="Lipzen A."/>
            <person name="Clum A."/>
            <person name="Drula E."/>
            <person name="Henrissat B."/>
            <person name="Kohler A."/>
            <person name="Grigoriev I.V."/>
            <person name="Martin F.M."/>
            <person name="Hacquard S."/>
        </authorList>
    </citation>
    <scope>NUCLEOTIDE SEQUENCE</scope>
    <source>
        <strain evidence="2">MPI-CAGE-CH-0235</strain>
    </source>
</reference>
<feature type="compositionally biased region" description="Low complexity" evidence="1">
    <location>
        <begin position="110"/>
        <end position="123"/>
    </location>
</feature>
<sequence length="239" mass="26625">MELTPTLLGVWTLFPLPPDDSLAQSPGSPASPIGINRLSLSDLSQFGYANDQLSRLQSSSSERLVQSDTSPDTHEAVADAEQAITGWKDEQASRPPNPFEAPQSRNARASQSSTNPQSCSSISEVEKPTSFPKSHGTKRRFGADGIDSQYDGAADLTRKRSMDSPFFSSKGRLSSQPRHSRRRPSQFSLHSLSDSWAKRPRLGFRKLANTVYRTGSRQLSQARNQFRRQRIIEKREYEA</sequence>
<evidence type="ECO:0000313" key="3">
    <source>
        <dbReference type="Proteomes" id="UP000813444"/>
    </source>
</evidence>
<evidence type="ECO:0000313" key="2">
    <source>
        <dbReference type="EMBL" id="KAH7328003.1"/>
    </source>
</evidence>
<dbReference type="Proteomes" id="UP000813444">
    <property type="component" value="Unassembled WGS sequence"/>
</dbReference>
<proteinExistence type="predicted"/>
<dbReference type="AlphaFoldDB" id="A0A8K0WVV2"/>
<dbReference type="EMBL" id="JAGPNK010000001">
    <property type="protein sequence ID" value="KAH7328003.1"/>
    <property type="molecule type" value="Genomic_DNA"/>
</dbReference>
<name>A0A8K0WVV2_9HYPO</name>
<keyword evidence="3" id="KW-1185">Reference proteome</keyword>